<feature type="region of interest" description="Disordered" evidence="1">
    <location>
        <begin position="69"/>
        <end position="202"/>
    </location>
</feature>
<dbReference type="AlphaFoldDB" id="A0A0H5RBZ1"/>
<name>A0A0H5RBZ1_9EUKA</name>
<sequence length="300" mass="31812">MVGMDEHLHMVVEAIFGNRTRLPPSPSHYRSTMNVQRLIWLTIAGVLVGQQYSYGASPLDSIISFVPIGTSPKQTDAVQTPVKSSDDEDEEPEMGADPDISSPGASPAPIPTTPMVASAPTSPAIGSPPSPTVSPPKQNSEISPPPTTAAPTSQPAPPLPKATQEGETASKPGYPSKAPLTPFPGIGDKPGGDLAQRPKIKMPPIEIGEAMEFPNGTSPMLNIQDVIKSMNPSFPKDSQTSNEKETQTLTNSKGVPVRVTRLKNNDDKPSVKTEILHPAEQMTPNTIADNEPNGFDSETE</sequence>
<feature type="compositionally biased region" description="Basic and acidic residues" evidence="1">
    <location>
        <begin position="263"/>
        <end position="277"/>
    </location>
</feature>
<feature type="compositionally biased region" description="Polar residues" evidence="1">
    <location>
        <begin position="71"/>
        <end position="83"/>
    </location>
</feature>
<feature type="compositionally biased region" description="Pro residues" evidence="1">
    <location>
        <begin position="143"/>
        <end position="160"/>
    </location>
</feature>
<organism evidence="2">
    <name type="scientific">Spongospora subterranea</name>
    <dbReference type="NCBI Taxonomy" id="70186"/>
    <lineage>
        <taxon>Eukaryota</taxon>
        <taxon>Sar</taxon>
        <taxon>Rhizaria</taxon>
        <taxon>Endomyxa</taxon>
        <taxon>Phytomyxea</taxon>
        <taxon>Plasmodiophorida</taxon>
        <taxon>Plasmodiophoridae</taxon>
        <taxon>Spongospora</taxon>
    </lineage>
</organism>
<dbReference type="EMBL" id="HACM01011313">
    <property type="protein sequence ID" value="CRZ11755.1"/>
    <property type="molecule type" value="Transcribed_RNA"/>
</dbReference>
<accession>A0A0H5RBZ1</accession>
<evidence type="ECO:0000313" key="2">
    <source>
        <dbReference type="EMBL" id="CRZ11755.1"/>
    </source>
</evidence>
<feature type="region of interest" description="Disordered" evidence="1">
    <location>
        <begin position="230"/>
        <end position="300"/>
    </location>
</feature>
<feature type="compositionally biased region" description="Polar residues" evidence="1">
    <location>
        <begin position="230"/>
        <end position="253"/>
    </location>
</feature>
<protein>
    <submittedName>
        <fullName evidence="2">Uncharacterized protein</fullName>
    </submittedName>
</protein>
<reference evidence="2" key="1">
    <citation type="submission" date="2015-04" db="EMBL/GenBank/DDBJ databases">
        <title>The genome sequence of the plant pathogenic Rhizarian Plasmodiophora brassicae reveals insights in its biotrophic life cycle and the origin of chitin synthesis.</title>
        <authorList>
            <person name="Schwelm A."/>
            <person name="Fogelqvist J."/>
            <person name="Knaust A."/>
            <person name="Julke S."/>
            <person name="Lilja T."/>
            <person name="Dhandapani V."/>
            <person name="Bonilla-Rosso G."/>
            <person name="Karlsson M."/>
            <person name="Shevchenko A."/>
            <person name="Choi S.R."/>
            <person name="Kim H.G."/>
            <person name="Park J.Y."/>
            <person name="Lim Y.P."/>
            <person name="Ludwig-Muller J."/>
            <person name="Dixelius C."/>
        </authorList>
    </citation>
    <scope>NUCLEOTIDE SEQUENCE</scope>
    <source>
        <tissue evidence="2">Potato root galls</tissue>
    </source>
</reference>
<evidence type="ECO:0000256" key="1">
    <source>
        <dbReference type="SAM" id="MobiDB-lite"/>
    </source>
</evidence>
<proteinExistence type="predicted"/>
<feature type="compositionally biased region" description="Acidic residues" evidence="1">
    <location>
        <begin position="86"/>
        <end position="96"/>
    </location>
</feature>